<reference evidence="3" key="2">
    <citation type="submission" date="2015-01" db="EMBL/GenBank/DDBJ databases">
        <title>Evolutionary Origins and Diversification of the Mycorrhizal Mutualists.</title>
        <authorList>
            <consortium name="DOE Joint Genome Institute"/>
            <consortium name="Mycorrhizal Genomics Consortium"/>
            <person name="Kohler A."/>
            <person name="Kuo A."/>
            <person name="Nagy L.G."/>
            <person name="Floudas D."/>
            <person name="Copeland A."/>
            <person name="Barry K.W."/>
            <person name="Cichocki N."/>
            <person name="Veneault-Fourrey C."/>
            <person name="LaButti K."/>
            <person name="Lindquist E.A."/>
            <person name="Lipzen A."/>
            <person name="Lundell T."/>
            <person name="Morin E."/>
            <person name="Murat C."/>
            <person name="Riley R."/>
            <person name="Ohm R."/>
            <person name="Sun H."/>
            <person name="Tunlid A."/>
            <person name="Henrissat B."/>
            <person name="Grigoriev I.V."/>
            <person name="Hibbett D.S."/>
            <person name="Martin F."/>
        </authorList>
    </citation>
    <scope>NUCLEOTIDE SEQUENCE [LARGE SCALE GENOMIC DNA]</scope>
    <source>
        <strain evidence="3">F 1598</strain>
    </source>
</reference>
<evidence type="ECO:0000313" key="2">
    <source>
        <dbReference type="EMBL" id="KIM71644.1"/>
    </source>
</evidence>
<feature type="signal peptide" evidence="1">
    <location>
        <begin position="1"/>
        <end position="15"/>
    </location>
</feature>
<dbReference type="Proteomes" id="UP000054166">
    <property type="component" value="Unassembled WGS sequence"/>
</dbReference>
<dbReference type="AlphaFoldDB" id="A0A0C3EUD3"/>
<dbReference type="OrthoDB" id="3258371at2759"/>
<evidence type="ECO:0000256" key="1">
    <source>
        <dbReference type="SAM" id="SignalP"/>
    </source>
</evidence>
<keyword evidence="3" id="KW-1185">Reference proteome</keyword>
<organism evidence="2 3">
    <name type="scientific">Piloderma croceum (strain F 1598)</name>
    <dbReference type="NCBI Taxonomy" id="765440"/>
    <lineage>
        <taxon>Eukaryota</taxon>
        <taxon>Fungi</taxon>
        <taxon>Dikarya</taxon>
        <taxon>Basidiomycota</taxon>
        <taxon>Agaricomycotina</taxon>
        <taxon>Agaricomycetes</taxon>
        <taxon>Agaricomycetidae</taxon>
        <taxon>Atheliales</taxon>
        <taxon>Atheliaceae</taxon>
        <taxon>Piloderma</taxon>
    </lineage>
</organism>
<feature type="chain" id="PRO_5013243734" evidence="1">
    <location>
        <begin position="16"/>
        <end position="169"/>
    </location>
</feature>
<accession>A0A0C3EUD3</accession>
<dbReference type="HOGENOM" id="CLU_138689_0_0_1"/>
<sequence>MSSFTLFRFFCLAEGRQVMTTRANNTRIWHAHYTTSVQCTDGTSLPANIRIYSPMNDIVHAENTITLVYARAYITNDSTVLMDASHIIPCPGNPDEDCYQDSVPDLPNPFVIALGHVSGRAGHLPDGSRTFPVAVSKYVRDNTQLSNIRSLHIHILSVSLLTLFVKWYF</sequence>
<name>A0A0C3EUD3_PILCF</name>
<gene>
    <name evidence="2" type="ORF">PILCRDRAFT_82579</name>
</gene>
<dbReference type="EMBL" id="KN833247">
    <property type="protein sequence ID" value="KIM71644.1"/>
    <property type="molecule type" value="Genomic_DNA"/>
</dbReference>
<keyword evidence="1" id="KW-0732">Signal</keyword>
<evidence type="ECO:0000313" key="3">
    <source>
        <dbReference type="Proteomes" id="UP000054166"/>
    </source>
</evidence>
<reference evidence="2 3" key="1">
    <citation type="submission" date="2014-04" db="EMBL/GenBank/DDBJ databases">
        <authorList>
            <consortium name="DOE Joint Genome Institute"/>
            <person name="Kuo A."/>
            <person name="Tarkka M."/>
            <person name="Buscot F."/>
            <person name="Kohler A."/>
            <person name="Nagy L.G."/>
            <person name="Floudas D."/>
            <person name="Copeland A."/>
            <person name="Barry K.W."/>
            <person name="Cichocki N."/>
            <person name="Veneault-Fourrey C."/>
            <person name="LaButti K."/>
            <person name="Lindquist E.A."/>
            <person name="Lipzen A."/>
            <person name="Lundell T."/>
            <person name="Morin E."/>
            <person name="Murat C."/>
            <person name="Sun H."/>
            <person name="Tunlid A."/>
            <person name="Henrissat B."/>
            <person name="Grigoriev I.V."/>
            <person name="Hibbett D.S."/>
            <person name="Martin F."/>
            <person name="Nordberg H.P."/>
            <person name="Cantor M.N."/>
            <person name="Hua S.X."/>
        </authorList>
    </citation>
    <scope>NUCLEOTIDE SEQUENCE [LARGE SCALE GENOMIC DNA]</scope>
    <source>
        <strain evidence="2 3">F 1598</strain>
    </source>
</reference>
<dbReference type="InParanoid" id="A0A0C3EUD3"/>
<protein>
    <submittedName>
        <fullName evidence="2">Uncharacterized protein</fullName>
    </submittedName>
</protein>
<proteinExistence type="predicted"/>